<dbReference type="InterPro" id="IPR011042">
    <property type="entry name" value="6-blade_b-propeller_TolB-like"/>
</dbReference>
<dbReference type="EMBL" id="JAVRRG010000300">
    <property type="protein sequence ID" value="KAK5073386.1"/>
    <property type="molecule type" value="Genomic_DNA"/>
</dbReference>
<dbReference type="InterPro" id="IPR013658">
    <property type="entry name" value="SGL"/>
</dbReference>
<keyword evidence="3" id="KW-1185">Reference proteome</keyword>
<reference evidence="2 3" key="1">
    <citation type="submission" date="2023-08" db="EMBL/GenBank/DDBJ databases">
        <title>Black Yeasts Isolated from many extreme environments.</title>
        <authorList>
            <person name="Coleine C."/>
            <person name="Stajich J.E."/>
            <person name="Selbmann L."/>
        </authorList>
    </citation>
    <scope>NUCLEOTIDE SEQUENCE [LARGE SCALE GENOMIC DNA]</scope>
    <source>
        <strain evidence="2 3">CCFEE 5885</strain>
    </source>
</reference>
<dbReference type="Pfam" id="PF08450">
    <property type="entry name" value="SGL"/>
    <property type="match status" value="1"/>
</dbReference>
<dbReference type="PANTHER" id="PTHR47064:SF2">
    <property type="entry name" value="SMP-30_GLUCONOLACTONASE_LRE-LIKE REGION DOMAIN-CONTAINING PROTEIN-RELATED"/>
    <property type="match status" value="1"/>
</dbReference>
<organism evidence="2 3">
    <name type="scientific">Lithohypha guttulata</name>
    <dbReference type="NCBI Taxonomy" id="1690604"/>
    <lineage>
        <taxon>Eukaryota</taxon>
        <taxon>Fungi</taxon>
        <taxon>Dikarya</taxon>
        <taxon>Ascomycota</taxon>
        <taxon>Pezizomycotina</taxon>
        <taxon>Eurotiomycetes</taxon>
        <taxon>Chaetothyriomycetidae</taxon>
        <taxon>Chaetothyriales</taxon>
        <taxon>Trichomeriaceae</taxon>
        <taxon>Lithohypha</taxon>
    </lineage>
</organism>
<proteinExistence type="predicted"/>
<dbReference type="Gene3D" id="2.120.10.30">
    <property type="entry name" value="TolB, C-terminal domain"/>
    <property type="match status" value="1"/>
</dbReference>
<sequence>MSIVNVDLLSLATNPLYFNTLAATNISQPAISLLAYDASFNQSVVFPNATAKLLSDNAWEAFHEGGVYDASQNALYVSSNYASLEDNINMTVIYFNNDYSLKNITSTQFPGLYEANGGTSYYPPGSDISSPPSNQLWCDEGDFQQYSALISINPASNTSNVVNNNYLGNRNYSSVNDARQHPITGDIWFTDAAYGYFQNFRPVPTIPQQVYRFEPATGNLQVVATDFDQPNGLEFSPDLKTLYVSDTGAQHFTANTTRPATIYAFNISSDHRTLSNRRTFAYADTGFPDGIHADMSGNVWAGCGDGVHVWNSEGTLLGKVFLGETSNNFAFGPDLGGGQGYIMWVFSNSRLWEVRGLRVEGREVCKDWSGLASCGIQGASAPGGRK</sequence>
<name>A0ABR0JUD7_9EURO</name>
<dbReference type="Proteomes" id="UP001345013">
    <property type="component" value="Unassembled WGS sequence"/>
</dbReference>
<comment type="caution">
    <text evidence="2">The sequence shown here is derived from an EMBL/GenBank/DDBJ whole genome shotgun (WGS) entry which is preliminary data.</text>
</comment>
<evidence type="ECO:0000259" key="1">
    <source>
        <dbReference type="Pfam" id="PF08450"/>
    </source>
</evidence>
<feature type="domain" description="SMP-30/Gluconolactonase/LRE-like region" evidence="1">
    <location>
        <begin position="164"/>
        <end position="335"/>
    </location>
</feature>
<gene>
    <name evidence="2" type="ORF">LTR24_010291</name>
</gene>
<evidence type="ECO:0000313" key="3">
    <source>
        <dbReference type="Proteomes" id="UP001345013"/>
    </source>
</evidence>
<dbReference type="SUPFAM" id="SSF63829">
    <property type="entry name" value="Calcium-dependent phosphotriesterase"/>
    <property type="match status" value="1"/>
</dbReference>
<dbReference type="InterPro" id="IPR052988">
    <property type="entry name" value="Oryzine_lactonohydrolase"/>
</dbReference>
<protein>
    <recommendedName>
        <fullName evidence="1">SMP-30/Gluconolactonase/LRE-like region domain-containing protein</fullName>
    </recommendedName>
</protein>
<dbReference type="PANTHER" id="PTHR47064">
    <property type="entry name" value="PUTATIVE (AFU_ORTHOLOGUE AFUA_1G08990)-RELATED"/>
    <property type="match status" value="1"/>
</dbReference>
<accession>A0ABR0JUD7</accession>
<evidence type="ECO:0000313" key="2">
    <source>
        <dbReference type="EMBL" id="KAK5073386.1"/>
    </source>
</evidence>